<dbReference type="InParanoid" id="A0A5C3PD05"/>
<accession>A0A5C3PD05</accession>
<gene>
    <name evidence="2" type="ORF">K466DRAFT_662868</name>
</gene>
<keyword evidence="3" id="KW-1185">Reference proteome</keyword>
<evidence type="ECO:0000256" key="1">
    <source>
        <dbReference type="SAM" id="MobiDB-lite"/>
    </source>
</evidence>
<dbReference type="EMBL" id="ML211145">
    <property type="protein sequence ID" value="TFK87615.1"/>
    <property type="molecule type" value="Genomic_DNA"/>
</dbReference>
<dbReference type="AlphaFoldDB" id="A0A5C3PD05"/>
<organism evidence="2 3">
    <name type="scientific">Polyporus arcularius HHB13444</name>
    <dbReference type="NCBI Taxonomy" id="1314778"/>
    <lineage>
        <taxon>Eukaryota</taxon>
        <taxon>Fungi</taxon>
        <taxon>Dikarya</taxon>
        <taxon>Basidiomycota</taxon>
        <taxon>Agaricomycotina</taxon>
        <taxon>Agaricomycetes</taxon>
        <taxon>Polyporales</taxon>
        <taxon>Polyporaceae</taxon>
        <taxon>Polyporus</taxon>
    </lineage>
</organism>
<proteinExistence type="predicted"/>
<sequence length="566" mass="63079">MDDLLAGLNLDLFHLVMSLADRCTVSRLMQTCRALNHEGARSIFLEDPQLDTGRNFKSFVRAARGDAAEVARRLERLRGLRVDLQEEDREAIVLAPLLKQFLVERALYLKNLVRLNINGLCDLIRVEPELPAAIAALTTLRSLVIRRVEHRGLGMVRDLQSRLTHAVIALVGGTLDKLADRDLTVLLQRSSSRMTLRSLSYESVLKPVVSTSPACYPHVRHLSLNRAETLVTRNLVAVFPHLETLHASWLVLTPFPGDYDRVLVRHRTKNIAEQHQHGSWSSLRRFTGSLTMLYVLGLTCHVPHISVGIIDENEGFEFGWARAIVQDTRPTHLTFDIGFPSYLANEEHLVEELTALFSQESLKDIEVLRVNLILYPGDLDLELGLLLDTFLEAIALCSAEAVALTVDSRMLSRGRFSRDSPEAPGAVEGYLRNIDAHALVIRLVEMAPFLRTVIISHDGWGYQSVTAQRGPDIAEVADADVDFDDVVRELQPPSDVPMPEWPECVPLDAGVAGAANGNDSDDSDEESDGRGGEITPELLNFQYPSLDSFALSSYARPIARIKLWDE</sequence>
<protein>
    <recommendedName>
        <fullName evidence="4">F-box domain-containing protein</fullName>
    </recommendedName>
</protein>
<evidence type="ECO:0008006" key="4">
    <source>
        <dbReference type="Google" id="ProtNLM"/>
    </source>
</evidence>
<name>A0A5C3PD05_9APHY</name>
<reference evidence="2 3" key="1">
    <citation type="journal article" date="2019" name="Nat. Ecol. Evol.">
        <title>Megaphylogeny resolves global patterns of mushroom evolution.</title>
        <authorList>
            <person name="Varga T."/>
            <person name="Krizsan K."/>
            <person name="Foldi C."/>
            <person name="Dima B."/>
            <person name="Sanchez-Garcia M."/>
            <person name="Sanchez-Ramirez S."/>
            <person name="Szollosi G.J."/>
            <person name="Szarkandi J.G."/>
            <person name="Papp V."/>
            <person name="Albert L."/>
            <person name="Andreopoulos W."/>
            <person name="Angelini C."/>
            <person name="Antonin V."/>
            <person name="Barry K.W."/>
            <person name="Bougher N.L."/>
            <person name="Buchanan P."/>
            <person name="Buyck B."/>
            <person name="Bense V."/>
            <person name="Catcheside P."/>
            <person name="Chovatia M."/>
            <person name="Cooper J."/>
            <person name="Damon W."/>
            <person name="Desjardin D."/>
            <person name="Finy P."/>
            <person name="Geml J."/>
            <person name="Haridas S."/>
            <person name="Hughes K."/>
            <person name="Justo A."/>
            <person name="Karasinski D."/>
            <person name="Kautmanova I."/>
            <person name="Kiss B."/>
            <person name="Kocsube S."/>
            <person name="Kotiranta H."/>
            <person name="LaButti K.M."/>
            <person name="Lechner B.E."/>
            <person name="Liimatainen K."/>
            <person name="Lipzen A."/>
            <person name="Lukacs Z."/>
            <person name="Mihaltcheva S."/>
            <person name="Morgado L.N."/>
            <person name="Niskanen T."/>
            <person name="Noordeloos M.E."/>
            <person name="Ohm R.A."/>
            <person name="Ortiz-Santana B."/>
            <person name="Ovrebo C."/>
            <person name="Racz N."/>
            <person name="Riley R."/>
            <person name="Savchenko A."/>
            <person name="Shiryaev A."/>
            <person name="Soop K."/>
            <person name="Spirin V."/>
            <person name="Szebenyi C."/>
            <person name="Tomsovsky M."/>
            <person name="Tulloss R.E."/>
            <person name="Uehling J."/>
            <person name="Grigoriev I.V."/>
            <person name="Vagvolgyi C."/>
            <person name="Papp T."/>
            <person name="Martin F.M."/>
            <person name="Miettinen O."/>
            <person name="Hibbett D.S."/>
            <person name="Nagy L.G."/>
        </authorList>
    </citation>
    <scope>NUCLEOTIDE SEQUENCE [LARGE SCALE GENOMIC DNA]</scope>
    <source>
        <strain evidence="2 3">HHB13444</strain>
    </source>
</reference>
<dbReference type="Proteomes" id="UP000308197">
    <property type="component" value="Unassembled WGS sequence"/>
</dbReference>
<evidence type="ECO:0000313" key="2">
    <source>
        <dbReference type="EMBL" id="TFK87615.1"/>
    </source>
</evidence>
<feature type="region of interest" description="Disordered" evidence="1">
    <location>
        <begin position="508"/>
        <end position="536"/>
    </location>
</feature>
<feature type="compositionally biased region" description="Low complexity" evidence="1">
    <location>
        <begin position="508"/>
        <end position="518"/>
    </location>
</feature>
<evidence type="ECO:0000313" key="3">
    <source>
        <dbReference type="Proteomes" id="UP000308197"/>
    </source>
</evidence>